<dbReference type="Pfam" id="PF01314">
    <property type="entry name" value="AFOR_C"/>
    <property type="match status" value="1"/>
</dbReference>
<dbReference type="GO" id="GO:0009055">
    <property type="term" value="F:electron transfer activity"/>
    <property type="evidence" value="ECO:0007669"/>
    <property type="project" value="InterPro"/>
</dbReference>
<organism evidence="2">
    <name type="scientific">marine sediment metagenome</name>
    <dbReference type="NCBI Taxonomy" id="412755"/>
    <lineage>
        <taxon>unclassified sequences</taxon>
        <taxon>metagenomes</taxon>
        <taxon>ecological metagenomes</taxon>
    </lineage>
</organism>
<dbReference type="InterPro" id="IPR001203">
    <property type="entry name" value="OxRdtase_Ald_Fedxn_C"/>
</dbReference>
<dbReference type="InterPro" id="IPR013985">
    <property type="entry name" value="Ald_Fedxn_OxRdtase_dom3"/>
</dbReference>
<dbReference type="SUPFAM" id="SSF48310">
    <property type="entry name" value="Aldehyde ferredoxin oxidoreductase, C-terminal domains"/>
    <property type="match status" value="1"/>
</dbReference>
<feature type="domain" description="Aldehyde ferredoxin oxidoreductase C-terminal" evidence="1">
    <location>
        <begin position="2"/>
        <end position="50"/>
    </location>
</feature>
<feature type="non-terminal residue" evidence="2">
    <location>
        <position position="1"/>
    </location>
</feature>
<evidence type="ECO:0000259" key="1">
    <source>
        <dbReference type="Pfam" id="PF01314"/>
    </source>
</evidence>
<dbReference type="EMBL" id="LAZR01032355">
    <property type="protein sequence ID" value="KKL51113.1"/>
    <property type="molecule type" value="Genomic_DNA"/>
</dbReference>
<protein>
    <recommendedName>
        <fullName evidence="1">Aldehyde ferredoxin oxidoreductase C-terminal domain-containing protein</fullName>
    </recommendedName>
</protein>
<proteinExistence type="predicted"/>
<name>A0A0F9CP16_9ZZZZ</name>
<dbReference type="GO" id="GO:0051536">
    <property type="term" value="F:iron-sulfur cluster binding"/>
    <property type="evidence" value="ECO:0007669"/>
    <property type="project" value="InterPro"/>
</dbReference>
<reference evidence="2" key="1">
    <citation type="journal article" date="2015" name="Nature">
        <title>Complex archaea that bridge the gap between prokaryotes and eukaryotes.</title>
        <authorList>
            <person name="Spang A."/>
            <person name="Saw J.H."/>
            <person name="Jorgensen S.L."/>
            <person name="Zaremba-Niedzwiedzka K."/>
            <person name="Martijn J."/>
            <person name="Lind A.E."/>
            <person name="van Eijk R."/>
            <person name="Schleper C."/>
            <person name="Guy L."/>
            <person name="Ettema T.J."/>
        </authorList>
    </citation>
    <scope>NUCLEOTIDE SEQUENCE</scope>
</reference>
<dbReference type="AlphaFoldDB" id="A0A0F9CP16"/>
<dbReference type="GO" id="GO:0016625">
    <property type="term" value="F:oxidoreductase activity, acting on the aldehyde or oxo group of donors, iron-sulfur protein as acceptor"/>
    <property type="evidence" value="ECO:0007669"/>
    <property type="project" value="InterPro"/>
</dbReference>
<comment type="caution">
    <text evidence="2">The sequence shown here is derived from an EMBL/GenBank/DDBJ whole genome shotgun (WGS) entry which is preliminary data.</text>
</comment>
<accession>A0A0F9CP16</accession>
<evidence type="ECO:0000313" key="2">
    <source>
        <dbReference type="EMBL" id="KKL51113.1"/>
    </source>
</evidence>
<gene>
    <name evidence="2" type="ORF">LCGC14_2298710</name>
</gene>
<dbReference type="InterPro" id="IPR036021">
    <property type="entry name" value="Tungsten_al_ferr_oxy-like_C"/>
</dbReference>
<dbReference type="Gene3D" id="1.10.599.10">
    <property type="entry name" value="Aldehyde Ferredoxin Oxidoreductase Protein, subunit A, domain 3"/>
    <property type="match status" value="1"/>
</dbReference>
<sequence length="53" mass="5906">SKRFSEEAVADGPAEGQTFRLSEMLPEYYSIRGWDSEGRATKETLDKLGLEGP</sequence>